<proteinExistence type="inferred from homology"/>
<evidence type="ECO:0000256" key="6">
    <source>
        <dbReference type="ARBA" id="ARBA00056497"/>
    </source>
</evidence>
<dbReference type="Gene3D" id="3.20.20.60">
    <property type="entry name" value="Phosphoenolpyruvate-binding domains"/>
    <property type="match status" value="1"/>
</dbReference>
<evidence type="ECO:0000256" key="4">
    <source>
        <dbReference type="ARBA" id="ARBA00022655"/>
    </source>
</evidence>
<dbReference type="GO" id="GO:0015940">
    <property type="term" value="P:pantothenate biosynthetic process"/>
    <property type="evidence" value="ECO:0007669"/>
    <property type="project" value="UniProtKB-UniRule"/>
</dbReference>
<comment type="catalytic activity">
    <reaction evidence="7">
        <text>(6R)-5,10-methylene-5,6,7,8-tetrahydrofolate + 3-methyl-2-oxobutanoate + H2O = 2-dehydropantoate + (6S)-5,6,7,8-tetrahydrofolate</text>
        <dbReference type="Rhea" id="RHEA:11824"/>
        <dbReference type="ChEBI" id="CHEBI:11561"/>
        <dbReference type="ChEBI" id="CHEBI:11851"/>
        <dbReference type="ChEBI" id="CHEBI:15377"/>
        <dbReference type="ChEBI" id="CHEBI:15636"/>
        <dbReference type="ChEBI" id="CHEBI:57453"/>
        <dbReference type="EC" id="2.1.2.11"/>
    </reaction>
</comment>
<dbReference type="PANTHER" id="PTHR20881">
    <property type="entry name" value="3-METHYL-2-OXOBUTANOATE HYDROXYMETHYLTRANSFERASE"/>
    <property type="match status" value="1"/>
</dbReference>
<keyword evidence="11" id="KW-0489">Methyltransferase</keyword>
<feature type="binding site" evidence="7 10">
    <location>
        <position position="53"/>
    </location>
    <ligand>
        <name>Mg(2+)</name>
        <dbReference type="ChEBI" id="CHEBI:18420"/>
    </ligand>
</feature>
<dbReference type="NCBIfam" id="NF001452">
    <property type="entry name" value="PRK00311.1"/>
    <property type="match status" value="1"/>
</dbReference>
<keyword evidence="4 7" id="KW-0566">Pantothenate biosynthesis</keyword>
<keyword evidence="7 10" id="KW-0460">Magnesium</keyword>
<comment type="pathway">
    <text evidence="1 7">Cofactor biosynthesis; (R)-pantothenate biosynthesis; (R)-pantoate from 3-methyl-2-oxobutanoate: step 1/2.</text>
</comment>
<evidence type="ECO:0000256" key="7">
    <source>
        <dbReference type="HAMAP-Rule" id="MF_00156"/>
    </source>
</evidence>
<dbReference type="HAMAP" id="MF_00156">
    <property type="entry name" value="PanB"/>
    <property type="match status" value="1"/>
</dbReference>
<protein>
    <recommendedName>
        <fullName evidence="7">3-methyl-2-oxobutanoate hydroxymethyltransferase</fullName>
        <ecNumber evidence="7">2.1.2.11</ecNumber>
    </recommendedName>
    <alternativeName>
        <fullName evidence="7">Ketopantoate hydroxymethyltransferase</fullName>
        <shortName evidence="7">KPHMT</shortName>
    </alternativeName>
</protein>
<comment type="function">
    <text evidence="6 7">Catalyzes the reversible reaction in which hydroxymethyl group from 5,10-methylenetetrahydrofolate is transferred onto alpha-ketoisovalerate to form ketopantoate.</text>
</comment>
<dbReference type="PANTHER" id="PTHR20881:SF0">
    <property type="entry name" value="3-METHYL-2-OXOBUTANOATE HYDROXYMETHYLTRANSFERASE"/>
    <property type="match status" value="1"/>
</dbReference>
<dbReference type="GO" id="GO:0008168">
    <property type="term" value="F:methyltransferase activity"/>
    <property type="evidence" value="ECO:0007669"/>
    <property type="project" value="UniProtKB-KW"/>
</dbReference>
<dbReference type="PIRSF" id="PIRSF000388">
    <property type="entry name" value="Pantoate_hydroxy_MeTrfase"/>
    <property type="match status" value="1"/>
</dbReference>
<dbReference type="InterPro" id="IPR003700">
    <property type="entry name" value="Pantoate_hydroxy_MeTrfase"/>
</dbReference>
<dbReference type="InterPro" id="IPR015813">
    <property type="entry name" value="Pyrv/PenolPyrv_kinase-like_dom"/>
</dbReference>
<dbReference type="NCBIfam" id="TIGR00222">
    <property type="entry name" value="panB"/>
    <property type="match status" value="1"/>
</dbReference>
<dbReference type="KEGG" id="alq:C7Y71_000725"/>
<keyword evidence="5 7" id="KW-0808">Transferase</keyword>
<dbReference type="UniPathway" id="UPA00028">
    <property type="reaction ID" value="UER00003"/>
</dbReference>
<evidence type="ECO:0000256" key="10">
    <source>
        <dbReference type="PIRSR" id="PIRSR000388-3"/>
    </source>
</evidence>
<feature type="active site" description="Proton acceptor" evidence="7 8">
    <location>
        <position position="191"/>
    </location>
</feature>
<comment type="cofactor">
    <cofactor evidence="7 10">
        <name>Mg(2+)</name>
        <dbReference type="ChEBI" id="CHEBI:18420"/>
    </cofactor>
    <text evidence="7 10">Binds 1 Mg(2+) ion per subunit.</text>
</comment>
<organism evidence="11 12">
    <name type="scientific">Pseudoprevotella muciniphila</name>
    <dbReference type="NCBI Taxonomy" id="2133944"/>
    <lineage>
        <taxon>Bacteria</taxon>
        <taxon>Pseudomonadati</taxon>
        <taxon>Bacteroidota</taxon>
        <taxon>Bacteroidia</taxon>
        <taxon>Bacteroidales</taxon>
        <taxon>Prevotellaceae</taxon>
        <taxon>Pseudoprevotella</taxon>
    </lineage>
</organism>
<feature type="binding site" evidence="7 10">
    <location>
        <position position="92"/>
    </location>
    <ligand>
        <name>Mg(2+)</name>
        <dbReference type="ChEBI" id="CHEBI:18420"/>
    </ligand>
</feature>
<dbReference type="GO" id="GO:0003864">
    <property type="term" value="F:3-methyl-2-oxobutanoate hydroxymethyltransferase activity"/>
    <property type="evidence" value="ECO:0007669"/>
    <property type="project" value="UniProtKB-UniRule"/>
</dbReference>
<feature type="binding site" evidence="7 9">
    <location>
        <position position="92"/>
    </location>
    <ligand>
        <name>3-methyl-2-oxobutanoate</name>
        <dbReference type="ChEBI" id="CHEBI:11851"/>
    </ligand>
</feature>
<evidence type="ECO:0000256" key="5">
    <source>
        <dbReference type="ARBA" id="ARBA00022679"/>
    </source>
</evidence>
<dbReference type="InterPro" id="IPR040442">
    <property type="entry name" value="Pyrv_kinase-like_dom_sf"/>
</dbReference>
<evidence type="ECO:0000313" key="11">
    <source>
        <dbReference type="EMBL" id="QFQ11667.1"/>
    </source>
</evidence>
<evidence type="ECO:0000256" key="1">
    <source>
        <dbReference type="ARBA" id="ARBA00005033"/>
    </source>
</evidence>
<dbReference type="GO" id="GO:0000287">
    <property type="term" value="F:magnesium ion binding"/>
    <property type="evidence" value="ECO:0007669"/>
    <property type="project" value="TreeGrafter"/>
</dbReference>
<evidence type="ECO:0000256" key="8">
    <source>
        <dbReference type="PIRSR" id="PIRSR000388-1"/>
    </source>
</evidence>
<keyword evidence="7 10" id="KW-0479">Metal-binding</keyword>
<gene>
    <name evidence="7 11" type="primary">panB</name>
    <name evidence="11" type="ORF">C7Y71_000725</name>
</gene>
<dbReference type="EC" id="2.1.2.11" evidence="7"/>
<feature type="binding site" evidence="7 9">
    <location>
        <position position="122"/>
    </location>
    <ligand>
        <name>3-methyl-2-oxobutanoate</name>
        <dbReference type="ChEBI" id="CHEBI:11851"/>
    </ligand>
</feature>
<dbReference type="EMBL" id="CP033459">
    <property type="protein sequence ID" value="QFQ11667.1"/>
    <property type="molecule type" value="Genomic_DNA"/>
</dbReference>
<accession>A0A5P8E3S6</accession>
<name>A0A5P8E3S6_9BACT</name>
<dbReference type="OrthoDB" id="9781789at2"/>
<dbReference type="Proteomes" id="UP000249375">
    <property type="component" value="Chromosome"/>
</dbReference>
<feature type="binding site" evidence="7 10">
    <location>
        <position position="124"/>
    </location>
    <ligand>
        <name>Mg(2+)</name>
        <dbReference type="ChEBI" id="CHEBI:18420"/>
    </ligand>
</feature>
<evidence type="ECO:0000313" key="12">
    <source>
        <dbReference type="Proteomes" id="UP000249375"/>
    </source>
</evidence>
<sequence>MEAYITEDNKKITATCITSMKSEGKKIAMLTAYDYSTARILDASGVDSILIGDSASNVIAGNSTTLPITLEEMIFLTRSVVKGVKRAFVVCDMPFGSYQACPEDGVRSAVRILKETGCDAVKIEGGAPYKATIKRIIETGIPVVGHLGLTPQSVNAFGGYGVRAKDEKEENQLIEDAKMLEEIGCCAIVVEKVPASVGKHAAEAVKIPIIGIGAGPYVDGQVLVVNDMLGMSKDFHPKFLRQYADLQSIITDAVGNYVSDVKDNTFPTLEESY</sequence>
<comment type="subunit">
    <text evidence="3 7">Homodecamer; pentamer of dimers.</text>
</comment>
<dbReference type="SUPFAM" id="SSF51621">
    <property type="entry name" value="Phosphoenolpyruvate/pyruvate domain"/>
    <property type="match status" value="1"/>
</dbReference>
<dbReference type="RefSeq" id="WP_111898730.1">
    <property type="nucleotide sequence ID" value="NZ_CP033459.1"/>
</dbReference>
<evidence type="ECO:0000256" key="3">
    <source>
        <dbReference type="ARBA" id="ARBA00011424"/>
    </source>
</evidence>
<dbReference type="AlphaFoldDB" id="A0A5P8E3S6"/>
<comment type="subcellular location">
    <subcellularLocation>
        <location evidence="7">Cytoplasm</location>
    </subcellularLocation>
</comment>
<dbReference type="FunFam" id="3.20.20.60:FF:000003">
    <property type="entry name" value="3-methyl-2-oxobutanoate hydroxymethyltransferase"/>
    <property type="match status" value="1"/>
</dbReference>
<feature type="binding site" evidence="7 9">
    <location>
        <begin position="53"/>
        <end position="54"/>
    </location>
    <ligand>
        <name>3-methyl-2-oxobutanoate</name>
        <dbReference type="ChEBI" id="CHEBI:11851"/>
    </ligand>
</feature>
<comment type="similarity">
    <text evidence="2 7">Belongs to the PanB family.</text>
</comment>
<keyword evidence="7" id="KW-0963">Cytoplasm</keyword>
<reference evidence="11 12" key="1">
    <citation type="submission" date="2018-11" db="EMBL/GenBank/DDBJ databases">
        <authorList>
            <person name="Na S.W."/>
            <person name="Baik M."/>
        </authorList>
    </citation>
    <scope>NUCLEOTIDE SEQUENCE [LARGE SCALE GENOMIC DNA]</scope>
    <source>
        <strain evidence="11 12">E39</strain>
    </source>
</reference>
<evidence type="ECO:0000256" key="9">
    <source>
        <dbReference type="PIRSR" id="PIRSR000388-2"/>
    </source>
</evidence>
<dbReference type="GO" id="GO:0005737">
    <property type="term" value="C:cytoplasm"/>
    <property type="evidence" value="ECO:0007669"/>
    <property type="project" value="UniProtKB-SubCell"/>
</dbReference>
<evidence type="ECO:0000256" key="2">
    <source>
        <dbReference type="ARBA" id="ARBA00008676"/>
    </source>
</evidence>
<dbReference type="GO" id="GO:0032259">
    <property type="term" value="P:methylation"/>
    <property type="evidence" value="ECO:0007669"/>
    <property type="project" value="UniProtKB-KW"/>
</dbReference>
<keyword evidence="12" id="KW-1185">Reference proteome</keyword>
<dbReference type="CDD" id="cd06557">
    <property type="entry name" value="KPHMT-like"/>
    <property type="match status" value="1"/>
</dbReference>
<dbReference type="Pfam" id="PF02548">
    <property type="entry name" value="Pantoate_transf"/>
    <property type="match status" value="1"/>
</dbReference>